<sequence length="65" mass="7413">MEQAFSCFFPIVITFTNKGREAVLCSIPTQGMWCDRHALLIRAEQVRRGLVAPDLGEKEDPDFKE</sequence>
<organism evidence="1 2">
    <name type="scientific">Candidatus Ryanbacteria bacterium RIFCSPHIGHO2_01_FULL_48_27</name>
    <dbReference type="NCBI Taxonomy" id="1802115"/>
    <lineage>
        <taxon>Bacteria</taxon>
        <taxon>Candidatus Ryaniibacteriota</taxon>
    </lineage>
</organism>
<name>A0A1G2G768_9BACT</name>
<reference evidence="1 2" key="1">
    <citation type="journal article" date="2016" name="Nat. Commun.">
        <title>Thousands of microbial genomes shed light on interconnected biogeochemical processes in an aquifer system.</title>
        <authorList>
            <person name="Anantharaman K."/>
            <person name="Brown C.T."/>
            <person name="Hug L.A."/>
            <person name="Sharon I."/>
            <person name="Castelle C.J."/>
            <person name="Probst A.J."/>
            <person name="Thomas B.C."/>
            <person name="Singh A."/>
            <person name="Wilkins M.J."/>
            <person name="Karaoz U."/>
            <person name="Brodie E.L."/>
            <person name="Williams K.H."/>
            <person name="Hubbard S.S."/>
            <person name="Banfield J.F."/>
        </authorList>
    </citation>
    <scope>NUCLEOTIDE SEQUENCE [LARGE SCALE GENOMIC DNA]</scope>
</reference>
<proteinExistence type="predicted"/>
<dbReference type="Proteomes" id="UP000177785">
    <property type="component" value="Unassembled WGS sequence"/>
</dbReference>
<evidence type="ECO:0000313" key="2">
    <source>
        <dbReference type="Proteomes" id="UP000177785"/>
    </source>
</evidence>
<dbReference type="AlphaFoldDB" id="A0A1G2G768"/>
<gene>
    <name evidence="1" type="ORF">A2756_02900</name>
</gene>
<evidence type="ECO:0000313" key="1">
    <source>
        <dbReference type="EMBL" id="OGZ45830.1"/>
    </source>
</evidence>
<comment type="caution">
    <text evidence="1">The sequence shown here is derived from an EMBL/GenBank/DDBJ whole genome shotgun (WGS) entry which is preliminary data.</text>
</comment>
<accession>A0A1G2G768</accession>
<protein>
    <submittedName>
        <fullName evidence="1">Uncharacterized protein</fullName>
    </submittedName>
</protein>
<dbReference type="EMBL" id="MHNL01000005">
    <property type="protein sequence ID" value="OGZ45830.1"/>
    <property type="molecule type" value="Genomic_DNA"/>
</dbReference>
<dbReference type="STRING" id="1802115.A2756_02900"/>